<dbReference type="Gene3D" id="4.10.1000.10">
    <property type="entry name" value="Zinc finger, CCCH-type"/>
    <property type="match status" value="2"/>
</dbReference>
<evidence type="ECO:0000313" key="8">
    <source>
        <dbReference type="Proteomes" id="UP001642484"/>
    </source>
</evidence>
<keyword evidence="3 5" id="KW-0863">Zinc-finger</keyword>
<accession>A0ABP0JU53</accession>
<feature type="zinc finger region" description="C3H1-type" evidence="5">
    <location>
        <begin position="10"/>
        <end position="37"/>
    </location>
</feature>
<keyword evidence="8" id="KW-1185">Reference proteome</keyword>
<evidence type="ECO:0000256" key="4">
    <source>
        <dbReference type="ARBA" id="ARBA00022833"/>
    </source>
</evidence>
<dbReference type="EMBL" id="CAXAMN010006557">
    <property type="protein sequence ID" value="CAK9017986.1"/>
    <property type="molecule type" value="Genomic_DNA"/>
</dbReference>
<dbReference type="Pfam" id="PF00642">
    <property type="entry name" value="zf-CCCH"/>
    <property type="match status" value="2"/>
</dbReference>
<evidence type="ECO:0000256" key="3">
    <source>
        <dbReference type="ARBA" id="ARBA00022771"/>
    </source>
</evidence>
<feature type="domain" description="C3H1-type" evidence="6">
    <location>
        <begin position="10"/>
        <end position="37"/>
    </location>
</feature>
<dbReference type="PANTHER" id="PTHR12547:SF18">
    <property type="entry name" value="PROTEIN TIS11"/>
    <property type="match status" value="1"/>
</dbReference>
<feature type="domain" description="C3H1-type" evidence="6">
    <location>
        <begin position="45"/>
        <end position="73"/>
    </location>
</feature>
<dbReference type="PANTHER" id="PTHR12547">
    <property type="entry name" value="CCCH ZINC FINGER/TIS11-RELATED"/>
    <property type="match status" value="1"/>
</dbReference>
<gene>
    <name evidence="7" type="ORF">CCMP2556_LOCUS13079</name>
</gene>
<dbReference type="SUPFAM" id="SSF90229">
    <property type="entry name" value="CCCH zinc finger"/>
    <property type="match status" value="2"/>
</dbReference>
<dbReference type="InterPro" id="IPR036855">
    <property type="entry name" value="Znf_CCCH_sf"/>
</dbReference>
<evidence type="ECO:0000256" key="1">
    <source>
        <dbReference type="ARBA" id="ARBA00022723"/>
    </source>
</evidence>
<keyword evidence="2" id="KW-0677">Repeat</keyword>
<keyword evidence="1 5" id="KW-0479">Metal-binding</keyword>
<evidence type="ECO:0000256" key="2">
    <source>
        <dbReference type="ARBA" id="ARBA00022737"/>
    </source>
</evidence>
<proteinExistence type="predicted"/>
<evidence type="ECO:0000256" key="5">
    <source>
        <dbReference type="PROSITE-ProRule" id="PRU00723"/>
    </source>
</evidence>
<protein>
    <recommendedName>
        <fullName evidence="6">C3H1-type domain-containing protein</fullName>
    </recommendedName>
</protein>
<sequence length="179" mass="20158">MTASDLRAALKCTKVCRHWKVGTCSKGTGCNFAHSDLELREQPNWTKTELCFRFMSKGRCGKGASCSFAHGRGELRGSTAAALPRAPERRKGLTEPMKVDIHRVSDQTTAWDTWTQLPFRPPPGLEPPPFIFSLVTDVIGFSEELVKQKRSSSKTWCVVRERLRLPQHRFNLVSLHSSC</sequence>
<feature type="zinc finger region" description="C3H1-type" evidence="5">
    <location>
        <begin position="45"/>
        <end position="73"/>
    </location>
</feature>
<dbReference type="SMART" id="SM00356">
    <property type="entry name" value="ZnF_C3H1"/>
    <property type="match status" value="2"/>
</dbReference>
<dbReference type="PROSITE" id="PS50103">
    <property type="entry name" value="ZF_C3H1"/>
    <property type="match status" value="2"/>
</dbReference>
<organism evidence="7 8">
    <name type="scientific">Durusdinium trenchii</name>
    <dbReference type="NCBI Taxonomy" id="1381693"/>
    <lineage>
        <taxon>Eukaryota</taxon>
        <taxon>Sar</taxon>
        <taxon>Alveolata</taxon>
        <taxon>Dinophyceae</taxon>
        <taxon>Suessiales</taxon>
        <taxon>Symbiodiniaceae</taxon>
        <taxon>Durusdinium</taxon>
    </lineage>
</organism>
<reference evidence="7 8" key="1">
    <citation type="submission" date="2024-02" db="EMBL/GenBank/DDBJ databases">
        <authorList>
            <person name="Chen Y."/>
            <person name="Shah S."/>
            <person name="Dougan E. K."/>
            <person name="Thang M."/>
            <person name="Chan C."/>
        </authorList>
    </citation>
    <scope>NUCLEOTIDE SEQUENCE [LARGE SCALE GENOMIC DNA]</scope>
</reference>
<name>A0ABP0JU53_9DINO</name>
<evidence type="ECO:0000259" key="6">
    <source>
        <dbReference type="PROSITE" id="PS50103"/>
    </source>
</evidence>
<dbReference type="InterPro" id="IPR045877">
    <property type="entry name" value="ZFP36-like"/>
</dbReference>
<evidence type="ECO:0000313" key="7">
    <source>
        <dbReference type="EMBL" id="CAK9017986.1"/>
    </source>
</evidence>
<keyword evidence="4 5" id="KW-0862">Zinc</keyword>
<comment type="caution">
    <text evidence="7">The sequence shown here is derived from an EMBL/GenBank/DDBJ whole genome shotgun (WGS) entry which is preliminary data.</text>
</comment>
<dbReference type="Proteomes" id="UP001642484">
    <property type="component" value="Unassembled WGS sequence"/>
</dbReference>
<dbReference type="InterPro" id="IPR000571">
    <property type="entry name" value="Znf_CCCH"/>
</dbReference>